<dbReference type="GO" id="GO:0005886">
    <property type="term" value="C:plasma membrane"/>
    <property type="evidence" value="ECO:0007669"/>
    <property type="project" value="UniProtKB-SubCell"/>
</dbReference>
<dbReference type="SMART" id="SM01091">
    <property type="entry name" value="CorC_HlyC"/>
    <property type="match status" value="1"/>
</dbReference>
<dbReference type="SUPFAM" id="SSF54631">
    <property type="entry name" value="CBS-domain pair"/>
    <property type="match status" value="1"/>
</dbReference>
<dbReference type="InterPro" id="IPR000644">
    <property type="entry name" value="CBS_dom"/>
</dbReference>
<evidence type="ECO:0000256" key="11">
    <source>
        <dbReference type="SAM" id="Phobius"/>
    </source>
</evidence>
<dbReference type="InterPro" id="IPR016169">
    <property type="entry name" value="FAD-bd_PCMH_sub2"/>
</dbReference>
<feature type="domain" description="CNNM transmembrane" evidence="13">
    <location>
        <begin position="1"/>
        <end position="197"/>
    </location>
</feature>
<evidence type="ECO:0000256" key="8">
    <source>
        <dbReference type="ARBA" id="ARBA00023136"/>
    </source>
</evidence>
<dbReference type="Gene3D" id="3.10.580.10">
    <property type="entry name" value="CBS-domain"/>
    <property type="match status" value="1"/>
</dbReference>
<dbReference type="PANTHER" id="PTHR43099">
    <property type="entry name" value="UPF0053 PROTEIN YRKA"/>
    <property type="match status" value="1"/>
</dbReference>
<dbReference type="Pfam" id="PF01595">
    <property type="entry name" value="CNNM"/>
    <property type="match status" value="1"/>
</dbReference>
<dbReference type="PROSITE" id="PS51371">
    <property type="entry name" value="CBS"/>
    <property type="match status" value="1"/>
</dbReference>
<keyword evidence="15" id="KW-1185">Reference proteome</keyword>
<gene>
    <name evidence="14" type="ORF">SAMN06265338_101688</name>
</gene>
<evidence type="ECO:0000313" key="14">
    <source>
        <dbReference type="EMBL" id="SNB59861.1"/>
    </source>
</evidence>
<dbReference type="CDD" id="cd04590">
    <property type="entry name" value="CBS_pair_CorC_HlyC_assoc"/>
    <property type="match status" value="1"/>
</dbReference>
<evidence type="ECO:0000256" key="1">
    <source>
        <dbReference type="ARBA" id="ARBA00004651"/>
    </source>
</evidence>
<evidence type="ECO:0000256" key="6">
    <source>
        <dbReference type="ARBA" id="ARBA00022989"/>
    </source>
</evidence>
<evidence type="ECO:0000256" key="5">
    <source>
        <dbReference type="ARBA" id="ARBA00022737"/>
    </source>
</evidence>
<dbReference type="SUPFAM" id="SSF56176">
    <property type="entry name" value="FAD-binding/transporter-associated domain-like"/>
    <property type="match status" value="1"/>
</dbReference>
<dbReference type="AlphaFoldDB" id="A0A212QKU8"/>
<organism evidence="14 15">
    <name type="scientific">Rhodoblastus acidophilus</name>
    <name type="common">Rhodopseudomonas acidophila</name>
    <dbReference type="NCBI Taxonomy" id="1074"/>
    <lineage>
        <taxon>Bacteria</taxon>
        <taxon>Pseudomonadati</taxon>
        <taxon>Pseudomonadota</taxon>
        <taxon>Alphaproteobacteria</taxon>
        <taxon>Hyphomicrobiales</taxon>
        <taxon>Rhodoblastaceae</taxon>
        <taxon>Rhodoblastus</taxon>
    </lineage>
</organism>
<dbReference type="OrthoDB" id="9805314at2"/>
<feature type="transmembrane region" description="Helical" evidence="11">
    <location>
        <begin position="100"/>
        <end position="120"/>
    </location>
</feature>
<comment type="subcellular location">
    <subcellularLocation>
        <location evidence="1">Cell membrane</location>
        <topology evidence="1">Multi-pass membrane protein</topology>
    </subcellularLocation>
</comment>
<feature type="transmembrane region" description="Helical" evidence="11">
    <location>
        <begin position="132"/>
        <end position="154"/>
    </location>
</feature>
<dbReference type="GO" id="GO:0050660">
    <property type="term" value="F:flavin adenine dinucleotide binding"/>
    <property type="evidence" value="ECO:0007669"/>
    <property type="project" value="InterPro"/>
</dbReference>
<keyword evidence="4 10" id="KW-0812">Transmembrane</keyword>
<dbReference type="InterPro" id="IPR036318">
    <property type="entry name" value="FAD-bd_PCMH-like_sf"/>
</dbReference>
<accession>A0A212QKU8</accession>
<protein>
    <submittedName>
        <fullName evidence="14">Putative hemolysin</fullName>
    </submittedName>
</protein>
<comment type="similarity">
    <text evidence="2">Belongs to the UPF0053 family. Hemolysin C subfamily.</text>
</comment>
<dbReference type="InterPro" id="IPR044751">
    <property type="entry name" value="Ion_transp-like_CBS"/>
</dbReference>
<dbReference type="RefSeq" id="WP_088519132.1">
    <property type="nucleotide sequence ID" value="NZ_FYDG01000001.1"/>
</dbReference>
<dbReference type="Pfam" id="PF00571">
    <property type="entry name" value="CBS"/>
    <property type="match status" value="1"/>
</dbReference>
<evidence type="ECO:0000256" key="10">
    <source>
        <dbReference type="PROSITE-ProRule" id="PRU01193"/>
    </source>
</evidence>
<name>A0A212QKU8_RHOAC</name>
<dbReference type="InterPro" id="IPR005170">
    <property type="entry name" value="Transptr-assoc_dom"/>
</dbReference>
<keyword evidence="5" id="KW-0677">Repeat</keyword>
<evidence type="ECO:0000256" key="9">
    <source>
        <dbReference type="PROSITE-ProRule" id="PRU00703"/>
    </source>
</evidence>
<dbReference type="PROSITE" id="PS51846">
    <property type="entry name" value="CNNM"/>
    <property type="match status" value="1"/>
</dbReference>
<dbReference type="InterPro" id="IPR051676">
    <property type="entry name" value="UPF0053_domain"/>
</dbReference>
<evidence type="ECO:0000259" key="13">
    <source>
        <dbReference type="PROSITE" id="PS51846"/>
    </source>
</evidence>
<evidence type="ECO:0000256" key="3">
    <source>
        <dbReference type="ARBA" id="ARBA00022475"/>
    </source>
</evidence>
<dbReference type="EMBL" id="FYDG01000001">
    <property type="protein sequence ID" value="SNB59861.1"/>
    <property type="molecule type" value="Genomic_DNA"/>
</dbReference>
<keyword evidence="8 10" id="KW-0472">Membrane</keyword>
<evidence type="ECO:0000256" key="7">
    <source>
        <dbReference type="ARBA" id="ARBA00023122"/>
    </source>
</evidence>
<dbReference type="InterPro" id="IPR046342">
    <property type="entry name" value="CBS_dom_sf"/>
</dbReference>
<keyword evidence="3" id="KW-1003">Cell membrane</keyword>
<feature type="domain" description="CBS" evidence="12">
    <location>
        <begin position="216"/>
        <end position="275"/>
    </location>
</feature>
<keyword evidence="7 9" id="KW-0129">CBS domain</keyword>
<evidence type="ECO:0000313" key="15">
    <source>
        <dbReference type="Proteomes" id="UP000198418"/>
    </source>
</evidence>
<evidence type="ECO:0000256" key="2">
    <source>
        <dbReference type="ARBA" id="ARBA00006446"/>
    </source>
</evidence>
<proteinExistence type="inferred from homology"/>
<evidence type="ECO:0000259" key="12">
    <source>
        <dbReference type="PROSITE" id="PS51371"/>
    </source>
</evidence>
<dbReference type="InterPro" id="IPR002550">
    <property type="entry name" value="CNNM"/>
</dbReference>
<sequence length="432" mass="45199">MIELAVAIGLIALNAVFALSELAVVSSRKSRLAALANGGRAGARSALTLAEAPGRFLSTVQIGITLIGVLAGAFSGAALGAALTDILLEQGASRWVADTAGYGVVLGLIAYLSVVVGELVPKQLALRNPEAIACAMAPAMVALSRAAAPLIWLLDASTRLVMRLFGASDAGEHAITEDEIKTLVAEAAGAGVIERDEHRMISGVLRMGDRTARTLMTPRTEVQWLDLSRPAPEIRETLRKARHSRLPAFDGGADEILGVLYVKDALDAVLSGAELDVRALLKTAPVVPDGLDALNLLATLKAAETPMALVHDEYGHFEGLATPADVLDAIAGAFRSDAADDGPEMVRRPNGSWLISGATPADEVADQLGFRLPDGDYETMAGLVLQAMRRLPATGDCVDVAGWRLEVVDLDGRRIDKVLASPLSPPAPEALP</sequence>
<reference evidence="15" key="1">
    <citation type="submission" date="2017-06" db="EMBL/GenBank/DDBJ databases">
        <authorList>
            <person name="Varghese N."/>
            <person name="Submissions S."/>
        </authorList>
    </citation>
    <scope>NUCLEOTIDE SEQUENCE [LARGE SCALE GENOMIC DNA]</scope>
    <source>
        <strain evidence="15">DSM 137</strain>
    </source>
</reference>
<keyword evidence="6 10" id="KW-1133">Transmembrane helix</keyword>
<dbReference type="Proteomes" id="UP000198418">
    <property type="component" value="Unassembled WGS sequence"/>
</dbReference>
<evidence type="ECO:0000256" key="4">
    <source>
        <dbReference type="ARBA" id="ARBA00022692"/>
    </source>
</evidence>
<dbReference type="PANTHER" id="PTHR43099:SF5">
    <property type="entry name" value="HLYC_CORC FAMILY TRANSPORTER"/>
    <property type="match status" value="1"/>
</dbReference>
<feature type="transmembrane region" description="Helical" evidence="11">
    <location>
        <begin position="62"/>
        <end position="88"/>
    </location>
</feature>
<dbReference type="Pfam" id="PF03471">
    <property type="entry name" value="CorC_HlyC"/>
    <property type="match status" value="1"/>
</dbReference>
<dbReference type="Gene3D" id="3.30.465.10">
    <property type="match status" value="1"/>
</dbReference>